<evidence type="ECO:0000313" key="2">
    <source>
        <dbReference type="EMBL" id="TDA22040.1"/>
    </source>
</evidence>
<evidence type="ECO:0008006" key="4">
    <source>
        <dbReference type="Google" id="ProtNLM"/>
    </source>
</evidence>
<protein>
    <recommendedName>
        <fullName evidence="4">ABC transporter permease</fullName>
    </recommendedName>
</protein>
<dbReference type="PANTHER" id="PTHR36832">
    <property type="entry name" value="SLR1174 PROTEIN-RELATED"/>
    <property type="match status" value="1"/>
</dbReference>
<dbReference type="AlphaFoldDB" id="A0A4V2WSK7"/>
<dbReference type="RefSeq" id="WP_132276720.1">
    <property type="nucleotide sequence ID" value="NZ_JAOBST010000048.1"/>
</dbReference>
<organism evidence="2 3">
    <name type="scientific">Extibacter muris</name>
    <dbReference type="NCBI Taxonomy" id="1796622"/>
    <lineage>
        <taxon>Bacteria</taxon>
        <taxon>Bacillati</taxon>
        <taxon>Bacillota</taxon>
        <taxon>Clostridia</taxon>
        <taxon>Lachnospirales</taxon>
        <taxon>Lachnospiraceae</taxon>
        <taxon>Extibacter</taxon>
    </lineage>
</organism>
<name>A0A4V2WSK7_9FIRM</name>
<dbReference type="Pfam" id="PF06182">
    <property type="entry name" value="ABC2_membrane_6"/>
    <property type="match status" value="1"/>
</dbReference>
<reference evidence="2 3" key="1">
    <citation type="journal article" date="2016" name="Nat. Microbiol.">
        <title>The Mouse Intestinal Bacterial Collection (miBC) provides host-specific insight into cultured diversity and functional potential of the gut microbiota.</title>
        <authorList>
            <person name="Lagkouvardos I."/>
            <person name="Pukall R."/>
            <person name="Abt B."/>
            <person name="Foesel B.U."/>
            <person name="Meier-Kolthoff J.P."/>
            <person name="Kumar N."/>
            <person name="Bresciani A."/>
            <person name="Martinez I."/>
            <person name="Just S."/>
            <person name="Ziegler C."/>
            <person name="Brugiroux S."/>
            <person name="Garzetti D."/>
            <person name="Wenning M."/>
            <person name="Bui T.P."/>
            <person name="Wang J."/>
            <person name="Hugenholtz F."/>
            <person name="Plugge C.M."/>
            <person name="Peterson D.A."/>
            <person name="Hornef M.W."/>
            <person name="Baines J.F."/>
            <person name="Smidt H."/>
            <person name="Walter J."/>
            <person name="Kristiansen K."/>
            <person name="Nielsen H.B."/>
            <person name="Haller D."/>
            <person name="Overmann J."/>
            <person name="Stecher B."/>
            <person name="Clavel T."/>
        </authorList>
    </citation>
    <scope>NUCLEOTIDE SEQUENCE [LARGE SCALE GENOMIC DNA]</scope>
    <source>
        <strain evidence="2 3">DSM 28560</strain>
    </source>
</reference>
<dbReference type="Proteomes" id="UP000295710">
    <property type="component" value="Unassembled WGS sequence"/>
</dbReference>
<keyword evidence="3" id="KW-1185">Reference proteome</keyword>
<feature type="transmembrane region" description="Helical" evidence="1">
    <location>
        <begin position="21"/>
        <end position="40"/>
    </location>
</feature>
<proteinExistence type="predicted"/>
<sequence length="263" mass="29782">MQKFYTLVRMTFLSKFAYMKAFWFNIAGTATSIFIYYFLWKYVFRSQESLDGFTMAEITTYVIAARMLSSQFGGGINTELSLWIYEGTISVELLRPVSLFFTLFAKRTGEFFFFILFKGIPITVLCTWILKGALPYGGAEFLLFVVSVCISIGIMFFMEFMVGICAFYTHGYWGLAFTKSALLSILSGGIVPLFLFPEGLASVLGYMPFAGMVSVPVQIYLGKYDATETLVYISIQIIWVIILYLAAKLFYIHMLKKVVVQGG</sequence>
<feature type="transmembrane region" description="Helical" evidence="1">
    <location>
        <begin position="181"/>
        <end position="209"/>
    </location>
</feature>
<dbReference type="InterPro" id="IPR010390">
    <property type="entry name" value="ABC-2_transporter-like"/>
</dbReference>
<evidence type="ECO:0000256" key="1">
    <source>
        <dbReference type="SAM" id="Phobius"/>
    </source>
</evidence>
<keyword evidence="1" id="KW-0812">Transmembrane</keyword>
<keyword evidence="1" id="KW-0472">Membrane</keyword>
<dbReference type="EMBL" id="SMMX01000005">
    <property type="protein sequence ID" value="TDA22040.1"/>
    <property type="molecule type" value="Genomic_DNA"/>
</dbReference>
<gene>
    <name evidence="2" type="ORF">E1963_07225</name>
</gene>
<feature type="transmembrane region" description="Helical" evidence="1">
    <location>
        <begin position="229"/>
        <end position="247"/>
    </location>
</feature>
<keyword evidence="1" id="KW-1133">Transmembrane helix</keyword>
<accession>A0A4V2WSK7</accession>
<feature type="transmembrane region" description="Helical" evidence="1">
    <location>
        <begin position="111"/>
        <end position="130"/>
    </location>
</feature>
<comment type="caution">
    <text evidence="2">The sequence shown here is derived from an EMBL/GenBank/DDBJ whole genome shotgun (WGS) entry which is preliminary data.</text>
</comment>
<dbReference type="PANTHER" id="PTHR36832:SF1">
    <property type="entry name" value="SLR1174 PROTEIN"/>
    <property type="match status" value="1"/>
</dbReference>
<evidence type="ECO:0000313" key="3">
    <source>
        <dbReference type="Proteomes" id="UP000295710"/>
    </source>
</evidence>
<feature type="transmembrane region" description="Helical" evidence="1">
    <location>
        <begin position="142"/>
        <end position="169"/>
    </location>
</feature>